<dbReference type="InterPro" id="IPR020846">
    <property type="entry name" value="MFS_dom"/>
</dbReference>
<reference evidence="8 9" key="1">
    <citation type="submission" date="2020-02" db="EMBL/GenBank/DDBJ databases">
        <authorList>
            <person name="Zheng R.K."/>
            <person name="Sun C.M."/>
        </authorList>
    </citation>
    <scope>NUCLEOTIDE SEQUENCE [LARGE SCALE GENOMIC DNA]</scope>
    <source>
        <strain evidence="9">rifampicinis</strain>
    </source>
</reference>
<feature type="transmembrane region" description="Helical" evidence="6">
    <location>
        <begin position="71"/>
        <end position="90"/>
    </location>
</feature>
<feature type="transmembrane region" description="Helical" evidence="6">
    <location>
        <begin position="177"/>
        <end position="199"/>
    </location>
</feature>
<feature type="transmembrane region" description="Helical" evidence="6">
    <location>
        <begin position="302"/>
        <end position="320"/>
    </location>
</feature>
<dbReference type="SUPFAM" id="SSF103473">
    <property type="entry name" value="MFS general substrate transporter"/>
    <property type="match status" value="1"/>
</dbReference>
<dbReference type="PANTHER" id="PTHR24002:SF3">
    <property type="entry name" value="SOLUTE CARRIER FAMILY 22 MEMBER 18"/>
    <property type="match status" value="1"/>
</dbReference>
<dbReference type="EMBL" id="CP062983">
    <property type="protein sequence ID" value="QPC84791.1"/>
    <property type="molecule type" value="Genomic_DNA"/>
</dbReference>
<comment type="similarity">
    <text evidence="2">Belongs to the major facilitator superfamily. TCR/Tet family.</text>
</comment>
<keyword evidence="4 6" id="KW-1133">Transmembrane helix</keyword>
<gene>
    <name evidence="8" type="ORF">G4Y79_10570</name>
</gene>
<keyword evidence="3 6" id="KW-0812">Transmembrane</keyword>
<feature type="transmembrane region" description="Helical" evidence="6">
    <location>
        <begin position="269"/>
        <end position="290"/>
    </location>
</feature>
<name>A0A7S8ED83_9CHLR</name>
<feature type="transmembrane region" description="Helical" evidence="6">
    <location>
        <begin position="240"/>
        <end position="263"/>
    </location>
</feature>
<keyword evidence="9" id="KW-1185">Reference proteome</keyword>
<evidence type="ECO:0000256" key="3">
    <source>
        <dbReference type="ARBA" id="ARBA00022692"/>
    </source>
</evidence>
<evidence type="ECO:0000259" key="7">
    <source>
        <dbReference type="PROSITE" id="PS50850"/>
    </source>
</evidence>
<dbReference type="InterPro" id="IPR011701">
    <property type="entry name" value="MFS"/>
</dbReference>
<feature type="transmembrane region" description="Helical" evidence="6">
    <location>
        <begin position="386"/>
        <end position="407"/>
    </location>
</feature>
<evidence type="ECO:0000313" key="8">
    <source>
        <dbReference type="EMBL" id="QPC84791.1"/>
    </source>
</evidence>
<dbReference type="RefSeq" id="WP_195172854.1">
    <property type="nucleotide sequence ID" value="NZ_CP062983.1"/>
</dbReference>
<sequence>MRKSGMFTVFMVVFIGLTGFSFLIPLLPFLALQYGANEFVLGLLLASYALFQLIGAPILGRLSDRYGRRPVLLVSTLGTFVSLLLVAFAQNLVLLFASRILDGLTGGNIAVAQAYVTDVTDEHNRSRGLGMLGAAFGLGFIFGPALSGVLSAVGRDVVNPAAMEGTSTFLQSFNWEYALPAFVASAIGLVNVLQVIFTLPESLTEERRAELKASAASDQRGFSLGALQRTLERPRIGPLLVIRFLFSVAFSMFQAAFSLWGAVKLGMDATGVAGVLTYVGFIQVFVQGFAVGKLTDRFSDAWLLFWAAIGMTVGLAGWAISPSVPALLLAMLPISFSGGVFNTVINSALTKTASRSEAGGILGISASLESFTRVIGPVVGNSLIGLGTWLPGIFGAGVTAATALFAWNRVIKVEAHEKEKVGHAD</sequence>
<evidence type="ECO:0000256" key="1">
    <source>
        <dbReference type="ARBA" id="ARBA00004651"/>
    </source>
</evidence>
<evidence type="ECO:0000313" key="9">
    <source>
        <dbReference type="Proteomes" id="UP000594468"/>
    </source>
</evidence>
<feature type="transmembrane region" description="Helical" evidence="6">
    <location>
        <begin position="39"/>
        <end position="59"/>
    </location>
</feature>
<dbReference type="AlphaFoldDB" id="A0A7S8ED83"/>
<evidence type="ECO:0000256" key="6">
    <source>
        <dbReference type="SAM" id="Phobius"/>
    </source>
</evidence>
<proteinExistence type="inferred from homology"/>
<feature type="transmembrane region" description="Helical" evidence="6">
    <location>
        <begin position="128"/>
        <end position="153"/>
    </location>
</feature>
<dbReference type="PROSITE" id="PS00216">
    <property type="entry name" value="SUGAR_TRANSPORT_1"/>
    <property type="match status" value="1"/>
</dbReference>
<dbReference type="Gene3D" id="1.20.1250.20">
    <property type="entry name" value="MFS general substrate transporter like domains"/>
    <property type="match status" value="1"/>
</dbReference>
<dbReference type="Pfam" id="PF07690">
    <property type="entry name" value="MFS_1"/>
    <property type="match status" value="1"/>
</dbReference>
<evidence type="ECO:0000256" key="5">
    <source>
        <dbReference type="ARBA" id="ARBA00023136"/>
    </source>
</evidence>
<dbReference type="GO" id="GO:0005886">
    <property type="term" value="C:plasma membrane"/>
    <property type="evidence" value="ECO:0007669"/>
    <property type="project" value="UniProtKB-SubCell"/>
</dbReference>
<dbReference type="GO" id="GO:0022857">
    <property type="term" value="F:transmembrane transporter activity"/>
    <property type="evidence" value="ECO:0007669"/>
    <property type="project" value="InterPro"/>
</dbReference>
<dbReference type="PANTHER" id="PTHR24002">
    <property type="entry name" value="SOLUTE CARRIER FAMILY 22 MEMBER 18"/>
    <property type="match status" value="1"/>
</dbReference>
<dbReference type="InterPro" id="IPR036259">
    <property type="entry name" value="MFS_trans_sf"/>
</dbReference>
<dbReference type="KEGG" id="pmet:G4Y79_10570"/>
<evidence type="ECO:0000256" key="4">
    <source>
        <dbReference type="ARBA" id="ARBA00022989"/>
    </source>
</evidence>
<feature type="transmembrane region" description="Helical" evidence="6">
    <location>
        <begin position="7"/>
        <end position="27"/>
    </location>
</feature>
<dbReference type="PRINTS" id="PR01035">
    <property type="entry name" value="TCRTETA"/>
</dbReference>
<dbReference type="InterPro" id="IPR001958">
    <property type="entry name" value="Tet-R_TetA/multi-R_MdtG-like"/>
</dbReference>
<evidence type="ECO:0000256" key="2">
    <source>
        <dbReference type="ARBA" id="ARBA00007520"/>
    </source>
</evidence>
<accession>A0A7S8ED83</accession>
<keyword evidence="5 6" id="KW-0472">Membrane</keyword>
<feature type="transmembrane region" description="Helical" evidence="6">
    <location>
        <begin position="326"/>
        <end position="349"/>
    </location>
</feature>
<feature type="domain" description="Major facilitator superfamily (MFS) profile" evidence="7">
    <location>
        <begin position="5"/>
        <end position="414"/>
    </location>
</feature>
<dbReference type="InterPro" id="IPR005829">
    <property type="entry name" value="Sugar_transporter_CS"/>
</dbReference>
<dbReference type="Proteomes" id="UP000594468">
    <property type="component" value="Chromosome"/>
</dbReference>
<organism evidence="8 9">
    <name type="scientific">Phototrophicus methaneseepsis</name>
    <dbReference type="NCBI Taxonomy" id="2710758"/>
    <lineage>
        <taxon>Bacteria</taxon>
        <taxon>Bacillati</taxon>
        <taxon>Chloroflexota</taxon>
        <taxon>Candidatus Thermofontia</taxon>
        <taxon>Phototrophicales</taxon>
        <taxon>Phototrophicaceae</taxon>
        <taxon>Phototrophicus</taxon>
    </lineage>
</organism>
<dbReference type="PROSITE" id="PS50850">
    <property type="entry name" value="MFS"/>
    <property type="match status" value="1"/>
</dbReference>
<protein>
    <submittedName>
        <fullName evidence="8">MFS transporter</fullName>
    </submittedName>
</protein>
<comment type="subcellular location">
    <subcellularLocation>
        <location evidence="1">Cell membrane</location>
        <topology evidence="1">Multi-pass membrane protein</topology>
    </subcellularLocation>
</comment>